<keyword evidence="7" id="KW-0274">FAD</keyword>
<keyword evidence="8" id="KW-0460">Magnesium</keyword>
<evidence type="ECO:0000256" key="6">
    <source>
        <dbReference type="ARBA" id="ARBA00022723"/>
    </source>
</evidence>
<comment type="caution">
    <text evidence="11">The sequence shown here is derived from an EMBL/GenBank/DDBJ whole genome shotgun (WGS) entry which is preliminary data.</text>
</comment>
<dbReference type="Pfam" id="PF02424">
    <property type="entry name" value="ApbE"/>
    <property type="match status" value="1"/>
</dbReference>
<reference evidence="11" key="1">
    <citation type="journal article" date="2014" name="Front. Microbiol.">
        <title>High frequency of phylogenetically diverse reductive dehalogenase-homologous genes in deep subseafloor sedimentary metagenomes.</title>
        <authorList>
            <person name="Kawai M."/>
            <person name="Futagami T."/>
            <person name="Toyoda A."/>
            <person name="Takaki Y."/>
            <person name="Nishi S."/>
            <person name="Hori S."/>
            <person name="Arai W."/>
            <person name="Tsubouchi T."/>
            <person name="Morono Y."/>
            <person name="Uchiyama I."/>
            <person name="Ito T."/>
            <person name="Fujiyama A."/>
            <person name="Inagaki F."/>
            <person name="Takami H."/>
        </authorList>
    </citation>
    <scope>NUCLEOTIDE SEQUENCE</scope>
    <source>
        <strain evidence="11">Expedition CK06-06</strain>
    </source>
</reference>
<evidence type="ECO:0000256" key="9">
    <source>
        <dbReference type="ARBA" id="ARBA00031306"/>
    </source>
</evidence>
<keyword evidence="6" id="KW-0479">Metal-binding</keyword>
<dbReference type="PANTHER" id="PTHR30040">
    <property type="entry name" value="THIAMINE BIOSYNTHESIS LIPOPROTEIN APBE"/>
    <property type="match status" value="1"/>
</dbReference>
<dbReference type="PANTHER" id="PTHR30040:SF2">
    <property type="entry name" value="FAD:PROTEIN FMN TRANSFERASE"/>
    <property type="match status" value="1"/>
</dbReference>
<evidence type="ECO:0000256" key="4">
    <source>
        <dbReference type="ARBA" id="ARBA00022630"/>
    </source>
</evidence>
<protein>
    <recommendedName>
        <fullName evidence="3">FAD:protein FMN transferase</fullName>
        <ecNumber evidence="2">2.7.1.180</ecNumber>
    </recommendedName>
    <alternativeName>
        <fullName evidence="9">Flavin transferase</fullName>
    </alternativeName>
</protein>
<accession>X1U5S8</accession>
<dbReference type="InterPro" id="IPR003374">
    <property type="entry name" value="ApbE-like_sf"/>
</dbReference>
<dbReference type="AlphaFoldDB" id="X1U5S8"/>
<dbReference type="SUPFAM" id="SSF143631">
    <property type="entry name" value="ApbE-like"/>
    <property type="match status" value="1"/>
</dbReference>
<keyword evidence="5" id="KW-0808">Transferase</keyword>
<gene>
    <name evidence="11" type="ORF">S12H4_44068</name>
</gene>
<dbReference type="GO" id="GO:0046872">
    <property type="term" value="F:metal ion binding"/>
    <property type="evidence" value="ECO:0007669"/>
    <property type="project" value="UniProtKB-KW"/>
</dbReference>
<feature type="non-terminal residue" evidence="11">
    <location>
        <position position="1"/>
    </location>
</feature>
<evidence type="ECO:0000256" key="8">
    <source>
        <dbReference type="ARBA" id="ARBA00022842"/>
    </source>
</evidence>
<comment type="cofactor">
    <cofactor evidence="1">
        <name>Mg(2+)</name>
        <dbReference type="ChEBI" id="CHEBI:18420"/>
    </cofactor>
</comment>
<evidence type="ECO:0000256" key="1">
    <source>
        <dbReference type="ARBA" id="ARBA00001946"/>
    </source>
</evidence>
<evidence type="ECO:0000256" key="5">
    <source>
        <dbReference type="ARBA" id="ARBA00022679"/>
    </source>
</evidence>
<evidence type="ECO:0000256" key="3">
    <source>
        <dbReference type="ARBA" id="ARBA00016337"/>
    </source>
</evidence>
<proteinExistence type="predicted"/>
<dbReference type="GO" id="GO:0016740">
    <property type="term" value="F:transferase activity"/>
    <property type="evidence" value="ECO:0007669"/>
    <property type="project" value="UniProtKB-KW"/>
</dbReference>
<evidence type="ECO:0000256" key="10">
    <source>
        <dbReference type="ARBA" id="ARBA00048540"/>
    </source>
</evidence>
<dbReference type="Gene3D" id="3.10.520.10">
    <property type="entry name" value="ApbE-like domains"/>
    <property type="match status" value="1"/>
</dbReference>
<evidence type="ECO:0000256" key="7">
    <source>
        <dbReference type="ARBA" id="ARBA00022827"/>
    </source>
</evidence>
<sequence length="85" mass="9207">EEIAQTLTLYNKAVSTSAGYECYISVNGNNFSHIVNPITSKLVPAQGSVTVVADEAVWADCFSTAIYVDNNLAKSLTMIQTYIVE</sequence>
<evidence type="ECO:0000313" key="11">
    <source>
        <dbReference type="EMBL" id="GAJ12859.1"/>
    </source>
</evidence>
<comment type="catalytic activity">
    <reaction evidence="10">
        <text>L-threonyl-[protein] + FAD = FMN-L-threonyl-[protein] + AMP + H(+)</text>
        <dbReference type="Rhea" id="RHEA:36847"/>
        <dbReference type="Rhea" id="RHEA-COMP:11060"/>
        <dbReference type="Rhea" id="RHEA-COMP:11061"/>
        <dbReference type="ChEBI" id="CHEBI:15378"/>
        <dbReference type="ChEBI" id="CHEBI:30013"/>
        <dbReference type="ChEBI" id="CHEBI:57692"/>
        <dbReference type="ChEBI" id="CHEBI:74257"/>
        <dbReference type="ChEBI" id="CHEBI:456215"/>
        <dbReference type="EC" id="2.7.1.180"/>
    </reaction>
</comment>
<keyword evidence="4" id="KW-0285">Flavoprotein</keyword>
<dbReference type="EMBL" id="BARW01027112">
    <property type="protein sequence ID" value="GAJ12859.1"/>
    <property type="molecule type" value="Genomic_DNA"/>
</dbReference>
<name>X1U5S8_9ZZZZ</name>
<dbReference type="EC" id="2.7.1.180" evidence="2"/>
<dbReference type="InterPro" id="IPR024932">
    <property type="entry name" value="ApbE"/>
</dbReference>
<evidence type="ECO:0000256" key="2">
    <source>
        <dbReference type="ARBA" id="ARBA00011955"/>
    </source>
</evidence>
<organism evidence="11">
    <name type="scientific">marine sediment metagenome</name>
    <dbReference type="NCBI Taxonomy" id="412755"/>
    <lineage>
        <taxon>unclassified sequences</taxon>
        <taxon>metagenomes</taxon>
        <taxon>ecological metagenomes</taxon>
    </lineage>
</organism>